<protein>
    <recommendedName>
        <fullName evidence="3">Transposase</fullName>
    </recommendedName>
</protein>
<gene>
    <name evidence="1" type="ORF">NCTC12229_00747</name>
</gene>
<evidence type="ECO:0000313" key="2">
    <source>
        <dbReference type="Proteomes" id="UP000254055"/>
    </source>
</evidence>
<sequence length="71" mass="8176">MCRIEWDYSNIKAKVSRDDRGSLWCTLLTVRDEFILTMVSGNPEEDETSIVQTALRLVSVRDMQLANREAV</sequence>
<dbReference type="EMBL" id="UGRS01000001">
    <property type="protein sequence ID" value="SUA36332.1"/>
    <property type="molecule type" value="Genomic_DNA"/>
</dbReference>
<reference evidence="1 2" key="1">
    <citation type="submission" date="2018-06" db="EMBL/GenBank/DDBJ databases">
        <authorList>
            <consortium name="Pathogen Informatics"/>
            <person name="Doyle S."/>
        </authorList>
    </citation>
    <scope>NUCLEOTIDE SEQUENCE [LARGE SCALE GENOMIC DNA]</scope>
    <source>
        <strain evidence="1 2">NCTC12229</strain>
    </source>
</reference>
<dbReference type="RefSeq" id="WP_115133589.1">
    <property type="nucleotide sequence ID" value="NZ_UGRS01000001.1"/>
</dbReference>
<proteinExistence type="predicted"/>
<dbReference type="OrthoDB" id="9868731at2"/>
<name>A0A378WGX0_9NEIS</name>
<organism evidence="1 2">
    <name type="scientific">Neisseria zoodegmatis</name>
    <dbReference type="NCBI Taxonomy" id="326523"/>
    <lineage>
        <taxon>Bacteria</taxon>
        <taxon>Pseudomonadati</taxon>
        <taxon>Pseudomonadota</taxon>
        <taxon>Betaproteobacteria</taxon>
        <taxon>Neisseriales</taxon>
        <taxon>Neisseriaceae</taxon>
        <taxon>Neisseria</taxon>
    </lineage>
</organism>
<dbReference type="AlphaFoldDB" id="A0A378WGX0"/>
<accession>A0A378WGX0</accession>
<evidence type="ECO:0000313" key="1">
    <source>
        <dbReference type="EMBL" id="SUA36332.1"/>
    </source>
</evidence>
<evidence type="ECO:0008006" key="3">
    <source>
        <dbReference type="Google" id="ProtNLM"/>
    </source>
</evidence>
<dbReference type="Proteomes" id="UP000254055">
    <property type="component" value="Unassembled WGS sequence"/>
</dbReference>